<name>A0A081DFM9_NONUL</name>
<evidence type="ECO:0000313" key="1">
    <source>
        <dbReference type="EMBL" id="GAK77725.1"/>
    </source>
</evidence>
<dbReference type="Proteomes" id="UP000028980">
    <property type="component" value="Unassembled WGS sequence"/>
</dbReference>
<sequence length="261" mass="27707">MFKKIALICIASVAVISCTESDDTGRSNDNFSYLPLATNNTWTYDVATGTDSSSDELTVSSVSGSNYTLTANPAVPAGLMTGVLSSGELTAVNGQLIGNGTIGFDFQGVGDFSIDIVDGILYDQNANNNEELYTTSGTFTETVDGYDLDINYEVSTVQLADQSSIAVPAGTFTDLLHSQLIINVNITTDIAIGPISQTITLLAAQDVMVVDNYWAQDVGLVKSDNQLDYMLEDFSSLGVNLPVPQSASVLTTQDLTIYTVN</sequence>
<accession>A0A081DFM9</accession>
<evidence type="ECO:0000313" key="4">
    <source>
        <dbReference type="Proteomes" id="UP000029647"/>
    </source>
</evidence>
<reference evidence="3 4" key="1">
    <citation type="journal article" date="2014" name="Genome Announc.">
        <title>Draft Genome Sequences of Marine Flavobacterium Nonlabens Strains NR17, NR24, NR27, NR32, NR33, and Ara13.</title>
        <authorList>
            <person name="Nakanishi M."/>
            <person name="Meirelles P."/>
            <person name="Suzuki R."/>
            <person name="Takatani N."/>
            <person name="Mino S."/>
            <person name="Suda W."/>
            <person name="Oshima K."/>
            <person name="Hattori M."/>
            <person name="Ohkuma M."/>
            <person name="Hosokawa M."/>
            <person name="Miyashita K."/>
            <person name="Thompson F.L."/>
            <person name="Niwa A."/>
            <person name="Sawabe T."/>
            <person name="Sawabe T."/>
        </authorList>
    </citation>
    <scope>NUCLEOTIDE SEQUENCE [LARGE SCALE GENOMIC DNA]</scope>
    <source>
        <strain evidence="2">JCM 19275</strain>
        <strain evidence="1">JCM 19296</strain>
        <strain evidence="4">JCM19275</strain>
        <strain evidence="3">JCM19296</strain>
    </source>
</reference>
<evidence type="ECO:0000313" key="2">
    <source>
        <dbReference type="EMBL" id="GAL76742.1"/>
    </source>
</evidence>
<proteinExistence type="predicted"/>
<gene>
    <name evidence="2" type="ORF">JCM19275_2078</name>
    <name evidence="1" type="ORF">JCM19296_3334</name>
</gene>
<dbReference type="PROSITE" id="PS51257">
    <property type="entry name" value="PROKAR_LIPOPROTEIN"/>
    <property type="match status" value="1"/>
</dbReference>
<dbReference type="EMBL" id="BBLG01000012">
    <property type="protein sequence ID" value="GAK77725.1"/>
    <property type="molecule type" value="Genomic_DNA"/>
</dbReference>
<dbReference type="Gene3D" id="2.40.360.20">
    <property type="match status" value="1"/>
</dbReference>
<dbReference type="AlphaFoldDB" id="A0A081DFM9"/>
<dbReference type="EMBL" id="BBNT01000015">
    <property type="protein sequence ID" value="GAL76742.1"/>
    <property type="molecule type" value="Genomic_DNA"/>
</dbReference>
<evidence type="ECO:0000313" key="3">
    <source>
        <dbReference type="Proteomes" id="UP000028980"/>
    </source>
</evidence>
<dbReference type="RefSeq" id="WP_042272171.1">
    <property type="nucleotide sequence ID" value="NZ_JBDUVK010000043.1"/>
</dbReference>
<dbReference type="Proteomes" id="UP000029647">
    <property type="component" value="Unassembled WGS sequence"/>
</dbReference>
<protein>
    <submittedName>
        <fullName evidence="1">Uncharacterized protein</fullName>
    </submittedName>
</protein>
<comment type="caution">
    <text evidence="1">The sequence shown here is derived from an EMBL/GenBank/DDBJ whole genome shotgun (WGS) entry which is preliminary data.</text>
</comment>
<organism evidence="1 3">
    <name type="scientific">Nonlabens ulvanivorans</name>
    <name type="common">Persicivirga ulvanivorans</name>
    <dbReference type="NCBI Taxonomy" id="906888"/>
    <lineage>
        <taxon>Bacteria</taxon>
        <taxon>Pseudomonadati</taxon>
        <taxon>Bacteroidota</taxon>
        <taxon>Flavobacteriia</taxon>
        <taxon>Flavobacteriales</taxon>
        <taxon>Flavobacteriaceae</taxon>
        <taxon>Nonlabens</taxon>
    </lineage>
</organism>